<dbReference type="PROSITE" id="PS51163">
    <property type="entry name" value="YRDC"/>
    <property type="match status" value="1"/>
</dbReference>
<comment type="catalytic activity">
    <reaction evidence="12 13">
        <text>L-threonine + hydrogencarbonate + ATP = L-threonylcarbamoyladenylate + diphosphate + H2O</text>
        <dbReference type="Rhea" id="RHEA:36407"/>
        <dbReference type="ChEBI" id="CHEBI:15377"/>
        <dbReference type="ChEBI" id="CHEBI:17544"/>
        <dbReference type="ChEBI" id="CHEBI:30616"/>
        <dbReference type="ChEBI" id="CHEBI:33019"/>
        <dbReference type="ChEBI" id="CHEBI:57926"/>
        <dbReference type="ChEBI" id="CHEBI:73682"/>
        <dbReference type="EC" id="2.7.7.87"/>
    </reaction>
</comment>
<dbReference type="GO" id="GO:0061710">
    <property type="term" value="F:L-threonylcarbamoyladenylate synthase"/>
    <property type="evidence" value="ECO:0007669"/>
    <property type="project" value="UniProtKB-EC"/>
</dbReference>
<name>A0A9X2P620_9BACT</name>
<organism evidence="16 17">
    <name type="scientific">Aquiflexum gelatinilyticum</name>
    <dbReference type="NCBI Taxonomy" id="2961943"/>
    <lineage>
        <taxon>Bacteria</taxon>
        <taxon>Pseudomonadati</taxon>
        <taxon>Bacteroidota</taxon>
        <taxon>Cytophagia</taxon>
        <taxon>Cytophagales</taxon>
        <taxon>Cyclobacteriaceae</taxon>
        <taxon>Aquiflexum</taxon>
    </lineage>
</organism>
<evidence type="ECO:0000256" key="9">
    <source>
        <dbReference type="ARBA" id="ARBA00022741"/>
    </source>
</evidence>
<dbReference type="Proteomes" id="UP001142175">
    <property type="component" value="Unassembled WGS sequence"/>
</dbReference>
<feature type="binding site" evidence="14">
    <location>
        <position position="135"/>
    </location>
    <ligand>
        <name>ATP</name>
        <dbReference type="ChEBI" id="CHEBI:30616"/>
    </ligand>
</feature>
<keyword evidence="17" id="KW-1185">Reference proteome</keyword>
<dbReference type="InterPro" id="IPR038385">
    <property type="entry name" value="Sua5/YwlC_C"/>
</dbReference>
<evidence type="ECO:0000313" key="17">
    <source>
        <dbReference type="Proteomes" id="UP001142175"/>
    </source>
</evidence>
<dbReference type="NCBIfam" id="TIGR00057">
    <property type="entry name" value="L-threonylcarbamoyladenylate synthase"/>
    <property type="match status" value="1"/>
</dbReference>
<evidence type="ECO:0000256" key="11">
    <source>
        <dbReference type="ARBA" id="ARBA00029774"/>
    </source>
</evidence>
<feature type="binding site" evidence="14">
    <location>
        <position position="50"/>
    </location>
    <ligand>
        <name>ATP</name>
        <dbReference type="ChEBI" id="CHEBI:30616"/>
    </ligand>
</feature>
<sequence>MATIGKDISKAKTLLEQGQLVGIPTETVYGLAGNALNPDAVAMIFATKNRPDFDPLILHTSAMERVHDFVNEIPFPLDLLASKFWPGPLTLLLPKKEIVPDLVTSGLDTVAVRVPSHSLTNELLSELAFPLAAPSANPFGYISPTKASHVNDQLGNKIAYILDGGDCEVGLESTIVGLEEGEVTVYRLGGLDLNAIREVVGEVKVMTHSSSNPKSPGMLKSHYSPTKPFILGKLEDLVLEYSTKGIPFAILSFHQKFSSLDQSKQIQLSRTKDLNEAAKNLFAAMRALDTMDVSVILSELLPEEGLGRAINDRLRRAAVQ</sequence>
<evidence type="ECO:0000256" key="10">
    <source>
        <dbReference type="ARBA" id="ARBA00022840"/>
    </source>
</evidence>
<feature type="binding site" evidence="14">
    <location>
        <position position="27"/>
    </location>
    <ligand>
        <name>L-threonine</name>
        <dbReference type="ChEBI" id="CHEBI:57926"/>
    </ligand>
</feature>
<dbReference type="PIRSF" id="PIRSF004930">
    <property type="entry name" value="Tln_factor_SUA5"/>
    <property type="match status" value="1"/>
</dbReference>
<feature type="binding site" evidence="14">
    <location>
        <position position="133"/>
    </location>
    <ligand>
        <name>L-threonine</name>
        <dbReference type="ChEBI" id="CHEBI:57926"/>
    </ligand>
</feature>
<dbReference type="InterPro" id="IPR017945">
    <property type="entry name" value="DHBP_synth_RibB-like_a/b_dom"/>
</dbReference>
<dbReference type="GO" id="GO:0008033">
    <property type="term" value="P:tRNA processing"/>
    <property type="evidence" value="ECO:0007669"/>
    <property type="project" value="UniProtKB-KW"/>
</dbReference>
<evidence type="ECO:0000313" key="16">
    <source>
        <dbReference type="EMBL" id="MCR9016042.1"/>
    </source>
</evidence>
<evidence type="ECO:0000256" key="6">
    <source>
        <dbReference type="ARBA" id="ARBA00022679"/>
    </source>
</evidence>
<feature type="binding site" evidence="14">
    <location>
        <position position="113"/>
    </location>
    <ligand>
        <name>L-threonine</name>
        <dbReference type="ChEBI" id="CHEBI:57926"/>
    </ligand>
</feature>
<keyword evidence="9 13" id="KW-0547">Nucleotide-binding</keyword>
<evidence type="ECO:0000256" key="2">
    <source>
        <dbReference type="ARBA" id="ARBA00007663"/>
    </source>
</evidence>
<accession>A0A9X2P620</accession>
<gene>
    <name evidence="16" type="ORF">NU887_13430</name>
</gene>
<evidence type="ECO:0000256" key="13">
    <source>
        <dbReference type="PIRNR" id="PIRNR004930"/>
    </source>
</evidence>
<feature type="binding site" evidence="14">
    <location>
        <position position="109"/>
    </location>
    <ligand>
        <name>ATP</name>
        <dbReference type="ChEBI" id="CHEBI:30616"/>
    </ligand>
</feature>
<comment type="function">
    <text evidence="13">Required for the formation of a threonylcarbamoyl group on adenosine at position 37 (t(6)A37) in tRNAs that read codons beginning with adenine.</text>
</comment>
<dbReference type="Pfam" id="PF03481">
    <property type="entry name" value="Sua5_C"/>
    <property type="match status" value="1"/>
</dbReference>
<evidence type="ECO:0000256" key="14">
    <source>
        <dbReference type="PIRSR" id="PIRSR004930-1"/>
    </source>
</evidence>
<evidence type="ECO:0000256" key="7">
    <source>
        <dbReference type="ARBA" id="ARBA00022694"/>
    </source>
</evidence>
<feature type="binding site" evidence="14">
    <location>
        <position position="59"/>
    </location>
    <ligand>
        <name>ATP</name>
        <dbReference type="ChEBI" id="CHEBI:30616"/>
    </ligand>
</feature>
<comment type="similarity">
    <text evidence="2 13">Belongs to the SUA5 family.</text>
</comment>
<dbReference type="FunFam" id="3.90.870.10:FF:000009">
    <property type="entry name" value="Threonylcarbamoyl-AMP synthase, putative"/>
    <property type="match status" value="1"/>
</dbReference>
<evidence type="ECO:0000256" key="1">
    <source>
        <dbReference type="ARBA" id="ARBA00004496"/>
    </source>
</evidence>
<dbReference type="InterPro" id="IPR050156">
    <property type="entry name" value="TC-AMP_synthase_SUA5"/>
</dbReference>
<dbReference type="EC" id="2.7.7.87" evidence="3 13"/>
<keyword evidence="6 13" id="KW-0808">Transferase</keyword>
<feature type="domain" description="YrdC-like" evidence="15">
    <location>
        <begin position="5"/>
        <end position="191"/>
    </location>
</feature>
<comment type="caution">
    <text evidence="16">The sequence shown here is derived from an EMBL/GenBank/DDBJ whole genome shotgun (WGS) entry which is preliminary data.</text>
</comment>
<dbReference type="GO" id="GO:0006450">
    <property type="term" value="P:regulation of translational fidelity"/>
    <property type="evidence" value="ECO:0007669"/>
    <property type="project" value="TreeGrafter"/>
</dbReference>
<evidence type="ECO:0000259" key="15">
    <source>
        <dbReference type="PROSITE" id="PS51163"/>
    </source>
</evidence>
<dbReference type="GO" id="GO:0005524">
    <property type="term" value="F:ATP binding"/>
    <property type="evidence" value="ECO:0007669"/>
    <property type="project" value="UniProtKB-UniRule"/>
</dbReference>
<dbReference type="EMBL" id="JANSUY010000012">
    <property type="protein sequence ID" value="MCR9016042.1"/>
    <property type="molecule type" value="Genomic_DNA"/>
</dbReference>
<dbReference type="InterPro" id="IPR005145">
    <property type="entry name" value="Sua5_C"/>
</dbReference>
<keyword evidence="7 13" id="KW-0819">tRNA processing</keyword>
<dbReference type="GO" id="GO:0005737">
    <property type="term" value="C:cytoplasm"/>
    <property type="evidence" value="ECO:0007669"/>
    <property type="project" value="UniProtKB-SubCell"/>
</dbReference>
<proteinExistence type="inferred from homology"/>
<evidence type="ECO:0000256" key="8">
    <source>
        <dbReference type="ARBA" id="ARBA00022695"/>
    </source>
</evidence>
<dbReference type="AlphaFoldDB" id="A0A9X2P620"/>
<dbReference type="InterPro" id="IPR010923">
    <property type="entry name" value="T(6)A37_SUA5"/>
</dbReference>
<evidence type="ECO:0000256" key="4">
    <source>
        <dbReference type="ARBA" id="ARBA00015492"/>
    </source>
</evidence>
<dbReference type="Pfam" id="PF01300">
    <property type="entry name" value="Sua5_yciO_yrdC"/>
    <property type="match status" value="1"/>
</dbReference>
<feature type="binding site" evidence="14">
    <location>
        <position position="187"/>
    </location>
    <ligand>
        <name>ATP</name>
        <dbReference type="ChEBI" id="CHEBI:30616"/>
    </ligand>
</feature>
<evidence type="ECO:0000256" key="3">
    <source>
        <dbReference type="ARBA" id="ARBA00012584"/>
    </source>
</evidence>
<keyword evidence="5 13" id="KW-0963">Cytoplasm</keyword>
<keyword evidence="8 13" id="KW-0548">Nucleotidyltransferase</keyword>
<dbReference type="Gene3D" id="3.40.50.11030">
    <property type="entry name" value="Threonylcarbamoyl-AMP synthase, C-terminal domain"/>
    <property type="match status" value="1"/>
</dbReference>
<protein>
    <recommendedName>
        <fullName evidence="4 13">Threonylcarbamoyl-AMP synthase</fullName>
        <shortName evidence="13">TC-AMP synthase</shortName>
        <ecNumber evidence="3 13">2.7.7.87</ecNumber>
    </recommendedName>
    <alternativeName>
        <fullName evidence="11 13">L-threonylcarbamoyladenylate synthase</fullName>
    </alternativeName>
</protein>
<feature type="binding site" evidence="14">
    <location>
        <position position="173"/>
    </location>
    <ligand>
        <name>L-threonine</name>
        <dbReference type="ChEBI" id="CHEBI:57926"/>
    </ligand>
</feature>
<comment type="subcellular location">
    <subcellularLocation>
        <location evidence="1 13">Cytoplasm</location>
    </subcellularLocation>
</comment>
<dbReference type="GO" id="GO:0000049">
    <property type="term" value="F:tRNA binding"/>
    <property type="evidence" value="ECO:0007669"/>
    <property type="project" value="TreeGrafter"/>
</dbReference>
<dbReference type="RefSeq" id="WP_258423900.1">
    <property type="nucleotide sequence ID" value="NZ_JANSUY010000012.1"/>
</dbReference>
<feature type="binding site" evidence="14">
    <location>
        <position position="223"/>
    </location>
    <ligand>
        <name>ATP</name>
        <dbReference type="ChEBI" id="CHEBI:30616"/>
    </ligand>
</feature>
<dbReference type="SUPFAM" id="SSF55821">
    <property type="entry name" value="YrdC/RibB"/>
    <property type="match status" value="1"/>
</dbReference>
<dbReference type="InterPro" id="IPR006070">
    <property type="entry name" value="Sua5-like_dom"/>
</dbReference>
<reference evidence="16" key="1">
    <citation type="submission" date="2022-08" db="EMBL/GenBank/DDBJ databases">
        <authorList>
            <person name="Zhang D."/>
        </authorList>
    </citation>
    <scope>NUCLEOTIDE SEQUENCE</scope>
    <source>
        <strain evidence="16">XJ19-11</strain>
    </source>
</reference>
<keyword evidence="10 13" id="KW-0067">ATP-binding</keyword>
<dbReference type="Gene3D" id="3.90.870.10">
    <property type="entry name" value="DHBP synthase"/>
    <property type="match status" value="1"/>
</dbReference>
<dbReference type="PANTHER" id="PTHR17490:SF16">
    <property type="entry name" value="THREONYLCARBAMOYL-AMP SYNTHASE"/>
    <property type="match status" value="1"/>
</dbReference>
<dbReference type="PANTHER" id="PTHR17490">
    <property type="entry name" value="SUA5"/>
    <property type="match status" value="1"/>
</dbReference>
<evidence type="ECO:0000256" key="12">
    <source>
        <dbReference type="ARBA" id="ARBA00048366"/>
    </source>
</evidence>
<evidence type="ECO:0000256" key="5">
    <source>
        <dbReference type="ARBA" id="ARBA00022490"/>
    </source>
</evidence>
<dbReference type="GO" id="GO:0003725">
    <property type="term" value="F:double-stranded RNA binding"/>
    <property type="evidence" value="ECO:0007669"/>
    <property type="project" value="UniProtKB-UniRule"/>
</dbReference>
<feature type="binding site" evidence="14">
    <location>
        <position position="143"/>
    </location>
    <ligand>
        <name>ATP</name>
        <dbReference type="ChEBI" id="CHEBI:30616"/>
    </ligand>
</feature>